<name>A0A427ARK7_ENSVE</name>
<organism evidence="1 2">
    <name type="scientific">Ensete ventricosum</name>
    <name type="common">Abyssinian banana</name>
    <name type="synonym">Musa ensete</name>
    <dbReference type="NCBI Taxonomy" id="4639"/>
    <lineage>
        <taxon>Eukaryota</taxon>
        <taxon>Viridiplantae</taxon>
        <taxon>Streptophyta</taxon>
        <taxon>Embryophyta</taxon>
        <taxon>Tracheophyta</taxon>
        <taxon>Spermatophyta</taxon>
        <taxon>Magnoliopsida</taxon>
        <taxon>Liliopsida</taxon>
        <taxon>Zingiberales</taxon>
        <taxon>Musaceae</taxon>
        <taxon>Ensete</taxon>
    </lineage>
</organism>
<sequence>MYEHNCCPLPLPRSLSISALPRTAPSSSPPSFTSFRSARCCSTCPTQCKW</sequence>
<protein>
    <submittedName>
        <fullName evidence="1">Uncharacterized protein</fullName>
    </submittedName>
</protein>
<gene>
    <name evidence="1" type="ORF">B296_00013330</name>
</gene>
<dbReference type="Proteomes" id="UP000287651">
    <property type="component" value="Unassembled WGS sequence"/>
</dbReference>
<accession>A0A427ARK7</accession>
<evidence type="ECO:0000313" key="2">
    <source>
        <dbReference type="Proteomes" id="UP000287651"/>
    </source>
</evidence>
<proteinExistence type="predicted"/>
<comment type="caution">
    <text evidence="1">The sequence shown here is derived from an EMBL/GenBank/DDBJ whole genome shotgun (WGS) entry which is preliminary data.</text>
</comment>
<dbReference type="EMBL" id="AMZH03001577">
    <property type="protein sequence ID" value="RRT78823.1"/>
    <property type="molecule type" value="Genomic_DNA"/>
</dbReference>
<dbReference type="AlphaFoldDB" id="A0A427ARK7"/>
<reference evidence="1 2" key="1">
    <citation type="journal article" date="2014" name="Agronomy (Basel)">
        <title>A Draft Genome Sequence for Ensete ventricosum, the Drought-Tolerant Tree Against Hunger.</title>
        <authorList>
            <person name="Harrison J."/>
            <person name="Moore K.A."/>
            <person name="Paszkiewicz K."/>
            <person name="Jones T."/>
            <person name="Grant M."/>
            <person name="Ambacheew D."/>
            <person name="Muzemil S."/>
            <person name="Studholme D.J."/>
        </authorList>
    </citation>
    <scope>NUCLEOTIDE SEQUENCE [LARGE SCALE GENOMIC DNA]</scope>
</reference>
<evidence type="ECO:0000313" key="1">
    <source>
        <dbReference type="EMBL" id="RRT78823.1"/>
    </source>
</evidence>